<proteinExistence type="predicted"/>
<accession>A0ABN8Y7J0</accession>
<reference evidence="1" key="1">
    <citation type="submission" date="2023-04" db="EMBL/GenBank/DDBJ databases">
        <authorList>
            <consortium name="ELIXIR-Norway"/>
        </authorList>
    </citation>
    <scope>NUCLEOTIDE SEQUENCE [LARGE SCALE GENOMIC DNA]</scope>
</reference>
<evidence type="ECO:0000313" key="1">
    <source>
        <dbReference type="EMBL" id="CAI9157522.1"/>
    </source>
</evidence>
<dbReference type="Proteomes" id="UP001176941">
    <property type="component" value="Chromosome 16"/>
</dbReference>
<gene>
    <name evidence="1" type="ORF">MRATA1EN1_LOCUS6484</name>
</gene>
<sequence length="122" mass="14088">MWLPEGWNGQGHIAFAPWGISSNSMEAESDNLVVCRLEVMLERRDILLLGILLPPQISAVFITCTSSFLWENSQQCFLETDMFQKLGFMWISLFLPLEMRHEEKCWNNSASILKGLCEFSQR</sequence>
<evidence type="ECO:0000313" key="2">
    <source>
        <dbReference type="Proteomes" id="UP001176941"/>
    </source>
</evidence>
<name>A0ABN8Y7J0_RANTA</name>
<dbReference type="EMBL" id="OX459952">
    <property type="protein sequence ID" value="CAI9157522.1"/>
    <property type="molecule type" value="Genomic_DNA"/>
</dbReference>
<protein>
    <submittedName>
        <fullName evidence="1">Uncharacterized protein</fullName>
    </submittedName>
</protein>
<keyword evidence="2" id="KW-1185">Reference proteome</keyword>
<organism evidence="1 2">
    <name type="scientific">Rangifer tarandus platyrhynchus</name>
    <name type="common">Svalbard reindeer</name>
    <dbReference type="NCBI Taxonomy" id="3082113"/>
    <lineage>
        <taxon>Eukaryota</taxon>
        <taxon>Metazoa</taxon>
        <taxon>Chordata</taxon>
        <taxon>Craniata</taxon>
        <taxon>Vertebrata</taxon>
        <taxon>Euteleostomi</taxon>
        <taxon>Mammalia</taxon>
        <taxon>Eutheria</taxon>
        <taxon>Laurasiatheria</taxon>
        <taxon>Artiodactyla</taxon>
        <taxon>Ruminantia</taxon>
        <taxon>Pecora</taxon>
        <taxon>Cervidae</taxon>
        <taxon>Odocoileinae</taxon>
        <taxon>Rangifer</taxon>
    </lineage>
</organism>